<reference evidence="1 2" key="1">
    <citation type="submission" date="2024-04" db="EMBL/GenBank/DDBJ databases">
        <authorList>
            <person name="Waldvogel A.-M."/>
            <person name="Schoenle A."/>
        </authorList>
    </citation>
    <scope>NUCLEOTIDE SEQUENCE [LARGE SCALE GENOMIC DNA]</scope>
</reference>
<evidence type="ECO:0000313" key="1">
    <source>
        <dbReference type="EMBL" id="CAL1570988.1"/>
    </source>
</evidence>
<proteinExistence type="predicted"/>
<protein>
    <submittedName>
        <fullName evidence="1">Uncharacterized protein</fullName>
    </submittedName>
</protein>
<accession>A0AAV2J0G8</accession>
<name>A0AAV2J0G8_KNICA</name>
<dbReference type="EMBL" id="OZ035832">
    <property type="protein sequence ID" value="CAL1570988.1"/>
    <property type="molecule type" value="Genomic_DNA"/>
</dbReference>
<dbReference type="Proteomes" id="UP001497482">
    <property type="component" value="Chromosome 10"/>
</dbReference>
<keyword evidence="2" id="KW-1185">Reference proteome</keyword>
<organism evidence="1 2">
    <name type="scientific">Knipowitschia caucasica</name>
    <name type="common">Caucasian dwarf goby</name>
    <name type="synonym">Pomatoschistus caucasicus</name>
    <dbReference type="NCBI Taxonomy" id="637954"/>
    <lineage>
        <taxon>Eukaryota</taxon>
        <taxon>Metazoa</taxon>
        <taxon>Chordata</taxon>
        <taxon>Craniata</taxon>
        <taxon>Vertebrata</taxon>
        <taxon>Euteleostomi</taxon>
        <taxon>Actinopterygii</taxon>
        <taxon>Neopterygii</taxon>
        <taxon>Teleostei</taxon>
        <taxon>Neoteleostei</taxon>
        <taxon>Acanthomorphata</taxon>
        <taxon>Gobiaria</taxon>
        <taxon>Gobiiformes</taxon>
        <taxon>Gobioidei</taxon>
        <taxon>Gobiidae</taxon>
        <taxon>Gobiinae</taxon>
        <taxon>Knipowitschia</taxon>
    </lineage>
</organism>
<sequence>MELEGKQVHNGEVYGFKIRATNCSISFLSTVTNTVSAKGLDYFDSLRVTDLWKQRTGSAPLFTTSKSDFCGTWPGQMAS</sequence>
<evidence type="ECO:0000313" key="2">
    <source>
        <dbReference type="Proteomes" id="UP001497482"/>
    </source>
</evidence>
<dbReference type="AlphaFoldDB" id="A0AAV2J0G8"/>
<gene>
    <name evidence="1" type="ORF">KC01_LOCUS3175</name>
</gene>